<protein>
    <recommendedName>
        <fullName evidence="2">RING-type domain-containing protein</fullName>
    </recommendedName>
</protein>
<dbReference type="PROSITE" id="PS50089">
    <property type="entry name" value="ZF_RING_2"/>
    <property type="match status" value="1"/>
</dbReference>
<dbReference type="InterPro" id="IPR013083">
    <property type="entry name" value="Znf_RING/FYVE/PHD"/>
</dbReference>
<feature type="transmembrane region" description="Helical" evidence="1">
    <location>
        <begin position="120"/>
        <end position="146"/>
    </location>
</feature>
<evidence type="ECO:0000256" key="1">
    <source>
        <dbReference type="SAM" id="Phobius"/>
    </source>
</evidence>
<dbReference type="InterPro" id="IPR001841">
    <property type="entry name" value="Znf_RING"/>
</dbReference>
<dbReference type="AlphaFoldDB" id="A0A6C0IEY0"/>
<evidence type="ECO:0000313" key="3">
    <source>
        <dbReference type="EMBL" id="QHT91721.1"/>
    </source>
</evidence>
<dbReference type="EMBL" id="MN740168">
    <property type="protein sequence ID" value="QHT91721.1"/>
    <property type="molecule type" value="Genomic_DNA"/>
</dbReference>
<keyword evidence="1" id="KW-1133">Transmembrane helix</keyword>
<evidence type="ECO:0000259" key="2">
    <source>
        <dbReference type="PROSITE" id="PS50089"/>
    </source>
</evidence>
<accession>A0A6C0IEY0</accession>
<keyword evidence="1" id="KW-0472">Membrane</keyword>
<dbReference type="SUPFAM" id="SSF57850">
    <property type="entry name" value="RING/U-box"/>
    <property type="match status" value="1"/>
</dbReference>
<name>A0A6C0IEY0_9ZZZZ</name>
<keyword evidence="1" id="KW-0812">Transmembrane</keyword>
<feature type="domain" description="RING-type" evidence="2">
    <location>
        <begin position="44"/>
        <end position="95"/>
    </location>
</feature>
<sequence length="157" mass="19077">MISNREKKYKLRSSCKRHDASQNNPEKNILIAYKDEFIYDEKDCFICLELYIDNSKTIRLNNMNNYIKKCSCDGWIHEQCFNNWHNVNKYCPICRSIIVFTKYEYTILCIYNFKQKVGEVVFIVFIFINRLLLFIILLLCLHNWWISFFKKPPMFPN</sequence>
<proteinExistence type="predicted"/>
<reference evidence="3" key="1">
    <citation type="journal article" date="2020" name="Nature">
        <title>Giant virus diversity and host interactions through global metagenomics.</title>
        <authorList>
            <person name="Schulz F."/>
            <person name="Roux S."/>
            <person name="Paez-Espino D."/>
            <person name="Jungbluth S."/>
            <person name="Walsh D.A."/>
            <person name="Denef V.J."/>
            <person name="McMahon K.D."/>
            <person name="Konstantinidis K.T."/>
            <person name="Eloe-Fadrosh E.A."/>
            <person name="Kyrpides N.C."/>
            <person name="Woyke T."/>
        </authorList>
    </citation>
    <scope>NUCLEOTIDE SEQUENCE</scope>
    <source>
        <strain evidence="3">GVMAG-M-3300023184-86</strain>
    </source>
</reference>
<organism evidence="3">
    <name type="scientific">viral metagenome</name>
    <dbReference type="NCBI Taxonomy" id="1070528"/>
    <lineage>
        <taxon>unclassified sequences</taxon>
        <taxon>metagenomes</taxon>
        <taxon>organismal metagenomes</taxon>
    </lineage>
</organism>
<dbReference type="Gene3D" id="3.30.40.10">
    <property type="entry name" value="Zinc/RING finger domain, C3HC4 (zinc finger)"/>
    <property type="match status" value="1"/>
</dbReference>